<reference evidence="2" key="1">
    <citation type="journal article" date="2019" name="Int. J. Syst. Evol. Microbiol.">
        <title>The Global Catalogue of Microorganisms (GCM) 10K type strain sequencing project: providing services to taxonomists for standard genome sequencing and annotation.</title>
        <authorList>
            <consortium name="The Broad Institute Genomics Platform"/>
            <consortium name="The Broad Institute Genome Sequencing Center for Infectious Disease"/>
            <person name="Wu L."/>
            <person name="Ma J."/>
        </authorList>
    </citation>
    <scope>NUCLEOTIDE SEQUENCE [LARGE SCALE GENOMIC DNA]</scope>
    <source>
        <strain evidence="2">CGMCC 1.12702</strain>
    </source>
</reference>
<dbReference type="RefSeq" id="WP_380928523.1">
    <property type="nucleotide sequence ID" value="NZ_JBHUGS010000002.1"/>
</dbReference>
<proteinExistence type="predicted"/>
<keyword evidence="2" id="KW-1185">Reference proteome</keyword>
<protein>
    <submittedName>
        <fullName evidence="1">Uncharacterized protein</fullName>
    </submittedName>
</protein>
<name>A0ABW4TXI5_9SPHN</name>
<accession>A0ABW4TXI5</accession>
<sequence>MNLRDLFRSAPKTAAPVDTPRLTVRVNGRTVATVHTTDIPCDLHPDVALDAPATIEFVDDAGTVHRHHLPADSGWLHLSVRVHPNLGCQADAVVTARPDHASGAAIADDEVAMRFQPFFLPGATAPTLTGRGLFARGLHFAGLVTPGNILLSCECDACGRSFVVRSFHAGFADLGYFYSASGRHTLTVAASLPGAPVALADPDPTALAALEASLPAAPDGTAFAYRNPFRCPHCAAPYVDFTSHPEQRAGEYYGLYFPETPPIRFAPPTR</sequence>
<gene>
    <name evidence="1" type="ORF">ACFSGX_06640</name>
</gene>
<organism evidence="1 2">
    <name type="scientific">Sphingomonas arantia</name>
    <dbReference type="NCBI Taxonomy" id="1460676"/>
    <lineage>
        <taxon>Bacteria</taxon>
        <taxon>Pseudomonadati</taxon>
        <taxon>Pseudomonadota</taxon>
        <taxon>Alphaproteobacteria</taxon>
        <taxon>Sphingomonadales</taxon>
        <taxon>Sphingomonadaceae</taxon>
        <taxon>Sphingomonas</taxon>
    </lineage>
</organism>
<dbReference type="Proteomes" id="UP001597400">
    <property type="component" value="Unassembled WGS sequence"/>
</dbReference>
<dbReference type="EMBL" id="JBHUGS010000002">
    <property type="protein sequence ID" value="MFD1950442.1"/>
    <property type="molecule type" value="Genomic_DNA"/>
</dbReference>
<evidence type="ECO:0000313" key="2">
    <source>
        <dbReference type="Proteomes" id="UP001597400"/>
    </source>
</evidence>
<evidence type="ECO:0000313" key="1">
    <source>
        <dbReference type="EMBL" id="MFD1950442.1"/>
    </source>
</evidence>
<comment type="caution">
    <text evidence="1">The sequence shown here is derived from an EMBL/GenBank/DDBJ whole genome shotgun (WGS) entry which is preliminary data.</text>
</comment>